<evidence type="ECO:0000256" key="7">
    <source>
        <dbReference type="ARBA" id="ARBA00022989"/>
    </source>
</evidence>
<evidence type="ECO:0000313" key="14">
    <source>
        <dbReference type="EMBL" id="QEL63873.1"/>
    </source>
</evidence>
<feature type="transmembrane region" description="Helical" evidence="11">
    <location>
        <begin position="265"/>
        <end position="284"/>
    </location>
</feature>
<reference evidence="14 15" key="1">
    <citation type="submission" date="2017-07" db="EMBL/GenBank/DDBJ databases">
        <title>Complete genome sequence of Oryzomicrobium terrae TPP412.</title>
        <authorList>
            <person name="Chiu L.-W."/>
            <person name="Lo K.-J."/>
            <person name="Tsai Y.-M."/>
            <person name="Lin S.-S."/>
            <person name="Kuo C.-H."/>
            <person name="Liu C.-T."/>
        </authorList>
    </citation>
    <scope>NUCLEOTIDE SEQUENCE [LARGE SCALE GENOMIC DNA]</scope>
    <source>
        <strain evidence="14 15">TPP412</strain>
    </source>
</reference>
<evidence type="ECO:0000259" key="12">
    <source>
        <dbReference type="Pfam" id="PF02687"/>
    </source>
</evidence>
<accession>A0A5C1E4S6</accession>
<evidence type="ECO:0000256" key="9">
    <source>
        <dbReference type="ARBA" id="ARBA00023306"/>
    </source>
</evidence>
<dbReference type="KEGG" id="otr:OTERR_03970"/>
<dbReference type="InterPro" id="IPR004513">
    <property type="entry name" value="FtsX"/>
</dbReference>
<keyword evidence="7 11" id="KW-1133">Transmembrane helix</keyword>
<keyword evidence="9 10" id="KW-0131">Cell cycle</keyword>
<dbReference type="AlphaFoldDB" id="A0A5C1E4S6"/>
<feature type="transmembrane region" description="Helical" evidence="11">
    <location>
        <begin position="218"/>
        <end position="244"/>
    </location>
</feature>
<dbReference type="InterPro" id="IPR040690">
    <property type="entry name" value="FtsX_ECD"/>
</dbReference>
<name>A0A5C1E4S6_9RHOO</name>
<comment type="subcellular location">
    <subcellularLocation>
        <location evidence="10">Cell inner membrane</location>
    </subcellularLocation>
    <subcellularLocation>
        <location evidence="1">Cell membrane</location>
        <topology evidence="1">Multi-pass membrane protein</topology>
    </subcellularLocation>
</comment>
<evidence type="ECO:0000256" key="8">
    <source>
        <dbReference type="ARBA" id="ARBA00023136"/>
    </source>
</evidence>
<evidence type="ECO:0000256" key="11">
    <source>
        <dbReference type="SAM" id="Phobius"/>
    </source>
</evidence>
<feature type="domain" description="FtsX extracellular" evidence="13">
    <location>
        <begin position="60"/>
        <end position="150"/>
    </location>
</feature>
<dbReference type="Proteomes" id="UP000323671">
    <property type="component" value="Chromosome"/>
</dbReference>
<dbReference type="Pfam" id="PF02687">
    <property type="entry name" value="FtsX"/>
    <property type="match status" value="1"/>
</dbReference>
<evidence type="ECO:0000256" key="2">
    <source>
        <dbReference type="ARBA" id="ARBA00007379"/>
    </source>
</evidence>
<keyword evidence="15" id="KW-1185">Reference proteome</keyword>
<dbReference type="InterPro" id="IPR003838">
    <property type="entry name" value="ABC3_permease_C"/>
</dbReference>
<comment type="function">
    <text evidence="10">Part of the ABC transporter FtsEX involved in cellular division.</text>
</comment>
<keyword evidence="6 11" id="KW-0812">Transmembrane</keyword>
<dbReference type="Gene3D" id="3.30.70.3040">
    <property type="match status" value="1"/>
</dbReference>
<evidence type="ECO:0000256" key="5">
    <source>
        <dbReference type="ARBA" id="ARBA00022618"/>
    </source>
</evidence>
<evidence type="ECO:0000256" key="1">
    <source>
        <dbReference type="ARBA" id="ARBA00004651"/>
    </source>
</evidence>
<dbReference type="GO" id="GO:0051301">
    <property type="term" value="P:cell division"/>
    <property type="evidence" value="ECO:0007669"/>
    <property type="project" value="UniProtKB-KW"/>
</dbReference>
<keyword evidence="4 10" id="KW-1003">Cell membrane</keyword>
<gene>
    <name evidence="14" type="primary">ftsX</name>
    <name evidence="14" type="ORF">OTERR_03970</name>
</gene>
<evidence type="ECO:0000256" key="10">
    <source>
        <dbReference type="PIRNR" id="PIRNR003097"/>
    </source>
</evidence>
<proteinExistence type="inferred from homology"/>
<evidence type="ECO:0000259" key="13">
    <source>
        <dbReference type="Pfam" id="PF18075"/>
    </source>
</evidence>
<protein>
    <recommendedName>
        <fullName evidence="3 10">Cell division protein FtsX</fullName>
    </recommendedName>
</protein>
<dbReference type="EMBL" id="CP022579">
    <property type="protein sequence ID" value="QEL63873.1"/>
    <property type="molecule type" value="Genomic_DNA"/>
</dbReference>
<dbReference type="GO" id="GO:0032153">
    <property type="term" value="C:cell division site"/>
    <property type="evidence" value="ECO:0007669"/>
    <property type="project" value="TreeGrafter"/>
</dbReference>
<dbReference type="RefSeq" id="WP_149424699.1">
    <property type="nucleotide sequence ID" value="NZ_CP022579.1"/>
</dbReference>
<keyword evidence="10" id="KW-0997">Cell inner membrane</keyword>
<dbReference type="GO" id="GO:0005886">
    <property type="term" value="C:plasma membrane"/>
    <property type="evidence" value="ECO:0007669"/>
    <property type="project" value="UniProtKB-SubCell"/>
</dbReference>
<comment type="similarity">
    <text evidence="2 10">Belongs to the ABC-4 integral membrane protein family. FtsX subfamily.</text>
</comment>
<feature type="transmembrane region" description="Helical" evidence="11">
    <location>
        <begin position="166"/>
        <end position="187"/>
    </location>
</feature>
<sequence>MSLAHHHQALTTALVRLRDAPFNALLSLLVIGIALALPAAGWVALDNVRLAASGLAEAPEVSLFLEPGAGRDEVKAVEQKLRDAGAPYRFVAKDAALERLKAREGLADLVANLPKNPLPDAFVADMAGRDATAVERFVKTAGEWPRVAHVQFDSAWMRRLDAFLRLGRLAVVLLAGVFGVGLIAATFNTIRLQMLARAQEIEVARLIGATPGFVSRPYAYYGALQGILGGLLAAALVALAFFFLSGPVGELTRLYGSGFRLRGPSMAEVGALCAAGALLGWLGARLSVALYLRQQPQ</sequence>
<dbReference type="PANTHER" id="PTHR47755">
    <property type="entry name" value="CELL DIVISION PROTEIN FTSX"/>
    <property type="match status" value="1"/>
</dbReference>
<keyword evidence="8 10" id="KW-0472">Membrane</keyword>
<dbReference type="Pfam" id="PF18075">
    <property type="entry name" value="FtsX_ECD"/>
    <property type="match status" value="1"/>
</dbReference>
<evidence type="ECO:0000313" key="15">
    <source>
        <dbReference type="Proteomes" id="UP000323671"/>
    </source>
</evidence>
<dbReference type="PIRSF" id="PIRSF003097">
    <property type="entry name" value="FtsX"/>
    <property type="match status" value="1"/>
</dbReference>
<evidence type="ECO:0000256" key="4">
    <source>
        <dbReference type="ARBA" id="ARBA00022475"/>
    </source>
</evidence>
<evidence type="ECO:0000256" key="3">
    <source>
        <dbReference type="ARBA" id="ARBA00021907"/>
    </source>
</evidence>
<organism evidence="14 15">
    <name type="scientific">Oryzomicrobium terrae</name>
    <dbReference type="NCBI Taxonomy" id="1735038"/>
    <lineage>
        <taxon>Bacteria</taxon>
        <taxon>Pseudomonadati</taxon>
        <taxon>Pseudomonadota</taxon>
        <taxon>Betaproteobacteria</taxon>
        <taxon>Rhodocyclales</taxon>
        <taxon>Rhodocyclaceae</taxon>
        <taxon>Oryzomicrobium</taxon>
    </lineage>
</organism>
<feature type="domain" description="ABC3 transporter permease C-terminal" evidence="12">
    <location>
        <begin position="174"/>
        <end position="261"/>
    </location>
</feature>
<evidence type="ECO:0000256" key="6">
    <source>
        <dbReference type="ARBA" id="ARBA00022692"/>
    </source>
</evidence>
<keyword evidence="5 10" id="KW-0132">Cell division</keyword>
<feature type="transmembrane region" description="Helical" evidence="11">
    <location>
        <begin position="24"/>
        <end position="45"/>
    </location>
</feature>
<dbReference type="PANTHER" id="PTHR47755:SF1">
    <property type="entry name" value="CELL DIVISION PROTEIN FTSX"/>
    <property type="match status" value="1"/>
</dbReference>